<name>A0AC58T3Z5_TOBAC</name>
<accession>A0AC58T3Z5</accession>
<dbReference type="RefSeq" id="XP_075091940.1">
    <property type="nucleotide sequence ID" value="XM_075235839.1"/>
</dbReference>
<dbReference type="Proteomes" id="UP000790787">
    <property type="component" value="Chromosome 17"/>
</dbReference>
<evidence type="ECO:0000313" key="1">
    <source>
        <dbReference type="Proteomes" id="UP000790787"/>
    </source>
</evidence>
<organism evidence="1 2">
    <name type="scientific">Nicotiana tabacum</name>
    <name type="common">Common tobacco</name>
    <dbReference type="NCBI Taxonomy" id="4097"/>
    <lineage>
        <taxon>Eukaryota</taxon>
        <taxon>Viridiplantae</taxon>
        <taxon>Streptophyta</taxon>
        <taxon>Embryophyta</taxon>
        <taxon>Tracheophyta</taxon>
        <taxon>Spermatophyta</taxon>
        <taxon>Magnoliopsida</taxon>
        <taxon>eudicotyledons</taxon>
        <taxon>Gunneridae</taxon>
        <taxon>Pentapetalae</taxon>
        <taxon>asterids</taxon>
        <taxon>lamiids</taxon>
        <taxon>Solanales</taxon>
        <taxon>Solanaceae</taxon>
        <taxon>Nicotianoideae</taxon>
        <taxon>Nicotianeae</taxon>
        <taxon>Nicotiana</taxon>
    </lineage>
</organism>
<gene>
    <name evidence="2" type="primary">LOC142172073</name>
</gene>
<proteinExistence type="predicted"/>
<reference evidence="2" key="2">
    <citation type="submission" date="2025-08" db="UniProtKB">
        <authorList>
            <consortium name="RefSeq"/>
        </authorList>
    </citation>
    <scope>IDENTIFICATION</scope>
    <source>
        <tissue evidence="2">Leaf</tissue>
    </source>
</reference>
<reference evidence="1" key="1">
    <citation type="journal article" date="2014" name="Nat. Commun.">
        <title>The tobacco genome sequence and its comparison with those of tomato and potato.</title>
        <authorList>
            <person name="Sierro N."/>
            <person name="Battey J.N."/>
            <person name="Ouadi S."/>
            <person name="Bakaher N."/>
            <person name="Bovet L."/>
            <person name="Willig A."/>
            <person name="Goepfert S."/>
            <person name="Peitsch M.C."/>
            <person name="Ivanov N.V."/>
        </authorList>
    </citation>
    <scope>NUCLEOTIDE SEQUENCE [LARGE SCALE GENOMIC DNA]</scope>
</reference>
<keyword evidence="1" id="KW-1185">Reference proteome</keyword>
<sequence>MVSWDFVEEALKGYKFPAKFISLIMICVTSPKYTIRVNGEGYGFFDGKRDDLMIFCKGALAPVAKVMEDLSHFSKVTGLMANLDKSSIFLAGVDDQMKEDLVQQTGFMLDNKQNQYSLLQAIVLAGRLQVVTSVLFSLHSFWGETFILPQSVLKEVDKKYREYLWDNTEGKRKISHVAWKKICCPKKFGRLNIKGSRLWNIAYAGKLFWQLANKRDSLWVKWEHGIYMRNNTDIWNHQPPNDCSWYWKKITTLKMVMQDWYQQGSYILDPQGAYSISRSYNKLLGPLSGMRNAELIWSSISQSKHRFITWLAVQDRLLTKERLKRLQIYVEHDQCCLCDQMLEESSRHLFTDCIWIRKLKAELACWT</sequence>
<evidence type="ECO:0000313" key="2">
    <source>
        <dbReference type="RefSeq" id="XP_075091940.1"/>
    </source>
</evidence>
<protein>
    <submittedName>
        <fullName evidence="2">Uncharacterized protein LOC142172073</fullName>
    </submittedName>
</protein>